<organism evidence="1 2">
    <name type="scientific">Brevundimonas abyssalis TAR-001</name>
    <dbReference type="NCBI Taxonomy" id="1391729"/>
    <lineage>
        <taxon>Bacteria</taxon>
        <taxon>Pseudomonadati</taxon>
        <taxon>Pseudomonadota</taxon>
        <taxon>Alphaproteobacteria</taxon>
        <taxon>Caulobacterales</taxon>
        <taxon>Caulobacteraceae</taxon>
        <taxon>Brevundimonas</taxon>
    </lineage>
</organism>
<dbReference type="Proteomes" id="UP000016569">
    <property type="component" value="Unassembled WGS sequence"/>
</dbReference>
<keyword evidence="2" id="KW-1185">Reference proteome</keyword>
<sequence>MRSRRLFADPALGVDAVDFEPFGAGGRTPWRWPLTASSPERAILEALDELPGRESFHTLDMLFEGLDGLRPGRVSELLDQCRSVKAKRLFFLFAERHDHAWLKHVDRDAVDLGSGPRAIVEGGKLHSGLQLVVPAEYAVRETAADGA</sequence>
<gene>
    <name evidence="1" type="ORF">MBEBAB_0535</name>
</gene>
<proteinExistence type="predicted"/>
<reference evidence="2" key="1">
    <citation type="journal article" date="2013" name="Genome Announc.">
        <title>Draft Genome Sequence of the Dimorphic Prosthecate Bacterium Brevundimonas abyssalis TAR-001T.</title>
        <authorList>
            <person name="Tsubouchi T."/>
            <person name="Nishi S."/>
            <person name="Usui K."/>
            <person name="Shimane Y."/>
            <person name="Takaki Y."/>
            <person name="Maruyama T."/>
            <person name="Hatada Y."/>
        </authorList>
    </citation>
    <scope>NUCLEOTIDE SEQUENCE [LARGE SCALE GENOMIC DNA]</scope>
    <source>
        <strain evidence="2">TAR-001</strain>
    </source>
</reference>
<dbReference type="EMBL" id="BATC01000005">
    <property type="protein sequence ID" value="GAD58285.1"/>
    <property type="molecule type" value="Genomic_DNA"/>
</dbReference>
<accession>A0A8E0KK24</accession>
<dbReference type="Pfam" id="PF11459">
    <property type="entry name" value="AbiEi_3"/>
    <property type="match status" value="1"/>
</dbReference>
<protein>
    <submittedName>
        <fullName evidence="1">Ynd protein</fullName>
    </submittedName>
</protein>
<evidence type="ECO:0000313" key="2">
    <source>
        <dbReference type="Proteomes" id="UP000016569"/>
    </source>
</evidence>
<comment type="caution">
    <text evidence="1">The sequence shown here is derived from an EMBL/GenBank/DDBJ whole genome shotgun (WGS) entry which is preliminary data.</text>
</comment>
<name>A0A8E0KK24_9CAUL</name>
<dbReference type="RefSeq" id="WP_021696381.1">
    <property type="nucleotide sequence ID" value="NZ_BATC01000005.1"/>
</dbReference>
<dbReference type="AlphaFoldDB" id="A0A8E0KK24"/>
<dbReference type="InterPro" id="IPR021561">
    <property type="entry name" value="AbiEi_3"/>
</dbReference>
<evidence type="ECO:0000313" key="1">
    <source>
        <dbReference type="EMBL" id="GAD58285.1"/>
    </source>
</evidence>